<dbReference type="GO" id="GO:0003676">
    <property type="term" value="F:nucleic acid binding"/>
    <property type="evidence" value="ECO:0007669"/>
    <property type="project" value="InterPro"/>
</dbReference>
<evidence type="ECO:0000313" key="3">
    <source>
        <dbReference type="Proteomes" id="UP000634136"/>
    </source>
</evidence>
<evidence type="ECO:0000259" key="1">
    <source>
        <dbReference type="Pfam" id="PF13456"/>
    </source>
</evidence>
<proteinExistence type="predicted"/>
<gene>
    <name evidence="2" type="ORF">G2W53_044171</name>
</gene>
<comment type="caution">
    <text evidence="2">The sequence shown here is derived from an EMBL/GenBank/DDBJ whole genome shotgun (WGS) entry which is preliminary data.</text>
</comment>
<dbReference type="Gene3D" id="3.30.420.10">
    <property type="entry name" value="Ribonuclease H-like superfamily/Ribonuclease H"/>
    <property type="match status" value="1"/>
</dbReference>
<sequence>MELSRSQPKGSYGKSYILGTPQLLWDRGVSTAEIETDSVTATTLIYDNSNGSHPCTQLINRIKLLLSRPWNVSIKHVYRECNKVADFMAKFGQSLSHGLHVLEHVLEGCLGLVEQDSLGAVFPRMVAG</sequence>
<dbReference type="CDD" id="cd06222">
    <property type="entry name" value="RNase_H_like"/>
    <property type="match status" value="1"/>
</dbReference>
<organism evidence="2 3">
    <name type="scientific">Senna tora</name>
    <dbReference type="NCBI Taxonomy" id="362788"/>
    <lineage>
        <taxon>Eukaryota</taxon>
        <taxon>Viridiplantae</taxon>
        <taxon>Streptophyta</taxon>
        <taxon>Embryophyta</taxon>
        <taxon>Tracheophyta</taxon>
        <taxon>Spermatophyta</taxon>
        <taxon>Magnoliopsida</taxon>
        <taxon>eudicotyledons</taxon>
        <taxon>Gunneridae</taxon>
        <taxon>Pentapetalae</taxon>
        <taxon>rosids</taxon>
        <taxon>fabids</taxon>
        <taxon>Fabales</taxon>
        <taxon>Fabaceae</taxon>
        <taxon>Caesalpinioideae</taxon>
        <taxon>Cassia clade</taxon>
        <taxon>Senna</taxon>
    </lineage>
</organism>
<dbReference type="InterPro" id="IPR002156">
    <property type="entry name" value="RNaseH_domain"/>
</dbReference>
<dbReference type="SUPFAM" id="SSF53098">
    <property type="entry name" value="Ribonuclease H-like"/>
    <property type="match status" value="1"/>
</dbReference>
<dbReference type="Pfam" id="PF13456">
    <property type="entry name" value="RVT_3"/>
    <property type="match status" value="1"/>
</dbReference>
<name>A0A834SIL7_9FABA</name>
<dbReference type="InterPro" id="IPR044730">
    <property type="entry name" value="RNase_H-like_dom_plant"/>
</dbReference>
<dbReference type="InterPro" id="IPR036397">
    <property type="entry name" value="RNaseH_sf"/>
</dbReference>
<dbReference type="Proteomes" id="UP000634136">
    <property type="component" value="Unassembled WGS sequence"/>
</dbReference>
<feature type="domain" description="RNase H type-1" evidence="1">
    <location>
        <begin position="22"/>
        <end position="91"/>
    </location>
</feature>
<evidence type="ECO:0000313" key="2">
    <source>
        <dbReference type="EMBL" id="KAF7805060.1"/>
    </source>
</evidence>
<dbReference type="GO" id="GO:0004523">
    <property type="term" value="F:RNA-DNA hybrid ribonuclease activity"/>
    <property type="evidence" value="ECO:0007669"/>
    <property type="project" value="InterPro"/>
</dbReference>
<keyword evidence="3" id="KW-1185">Reference proteome</keyword>
<dbReference type="PANTHER" id="PTHR34023">
    <property type="entry name" value="RNASE H DOMAIN-CONTAINING PROTEIN"/>
    <property type="match status" value="1"/>
</dbReference>
<protein>
    <submittedName>
        <fullName evidence="2">Ribonuclease H</fullName>
    </submittedName>
</protein>
<dbReference type="PANTHER" id="PTHR34023:SF4">
    <property type="entry name" value="RNASE H TYPE-1 DOMAIN-CONTAINING PROTEIN"/>
    <property type="match status" value="1"/>
</dbReference>
<dbReference type="AlphaFoldDB" id="A0A834SIL7"/>
<dbReference type="EMBL" id="JAAIUW010000013">
    <property type="protein sequence ID" value="KAF7805060.1"/>
    <property type="molecule type" value="Genomic_DNA"/>
</dbReference>
<accession>A0A834SIL7</accession>
<dbReference type="InterPro" id="IPR012337">
    <property type="entry name" value="RNaseH-like_sf"/>
</dbReference>
<dbReference type="OrthoDB" id="1431481at2759"/>
<reference evidence="2" key="1">
    <citation type="submission" date="2020-09" db="EMBL/GenBank/DDBJ databases">
        <title>Genome-Enabled Discovery of Anthraquinone Biosynthesis in Senna tora.</title>
        <authorList>
            <person name="Kang S.-H."/>
            <person name="Pandey R.P."/>
            <person name="Lee C.-M."/>
            <person name="Sim J.-S."/>
            <person name="Jeong J.-T."/>
            <person name="Choi B.-S."/>
            <person name="Jung M."/>
            <person name="Ginzburg D."/>
            <person name="Zhao K."/>
            <person name="Won S.Y."/>
            <person name="Oh T.-J."/>
            <person name="Yu Y."/>
            <person name="Kim N.-H."/>
            <person name="Lee O.R."/>
            <person name="Lee T.-H."/>
            <person name="Bashyal P."/>
            <person name="Kim T.-S."/>
            <person name="Lee W.-H."/>
            <person name="Kawkins C."/>
            <person name="Kim C.-K."/>
            <person name="Kim J.S."/>
            <person name="Ahn B.O."/>
            <person name="Rhee S.Y."/>
            <person name="Sohng J.K."/>
        </authorList>
    </citation>
    <scope>NUCLEOTIDE SEQUENCE</scope>
    <source>
        <tissue evidence="2">Leaf</tissue>
    </source>
</reference>